<dbReference type="Proteomes" id="UP000011087">
    <property type="component" value="Unassembled WGS sequence"/>
</dbReference>
<proteinExistence type="predicted"/>
<feature type="coiled-coil region" evidence="1">
    <location>
        <begin position="116"/>
        <end position="143"/>
    </location>
</feature>
<dbReference type="KEGG" id="gtt:GUITHDRAFT_99195"/>
<evidence type="ECO:0000256" key="1">
    <source>
        <dbReference type="SAM" id="Coils"/>
    </source>
</evidence>
<gene>
    <name evidence="2" type="ORF">GUITHDRAFT_99195</name>
</gene>
<dbReference type="RefSeq" id="XP_005842397.1">
    <property type="nucleotide sequence ID" value="XM_005842340.1"/>
</dbReference>
<feature type="coiled-coil region" evidence="1">
    <location>
        <begin position="211"/>
        <end position="329"/>
    </location>
</feature>
<name>L1K4A9_GUITC</name>
<keyword evidence="1" id="KW-0175">Coiled coil</keyword>
<dbReference type="EnsemblProtists" id="EKX55417">
    <property type="protein sequence ID" value="EKX55417"/>
    <property type="gene ID" value="GUITHDRAFT_99195"/>
</dbReference>
<dbReference type="AlphaFoldDB" id="L1K4A9"/>
<accession>L1K4A9</accession>
<reference evidence="3" key="3">
    <citation type="submission" date="2016-03" db="UniProtKB">
        <authorList>
            <consortium name="EnsemblProtists"/>
        </authorList>
    </citation>
    <scope>IDENTIFICATION</scope>
</reference>
<dbReference type="HOGENOM" id="CLU_295190_0_0_1"/>
<reference evidence="2 4" key="1">
    <citation type="journal article" date="2012" name="Nature">
        <title>Algal genomes reveal evolutionary mosaicism and the fate of nucleomorphs.</title>
        <authorList>
            <consortium name="DOE Joint Genome Institute"/>
            <person name="Curtis B.A."/>
            <person name="Tanifuji G."/>
            <person name="Burki F."/>
            <person name="Gruber A."/>
            <person name="Irimia M."/>
            <person name="Maruyama S."/>
            <person name="Arias M.C."/>
            <person name="Ball S.G."/>
            <person name="Gile G.H."/>
            <person name="Hirakawa Y."/>
            <person name="Hopkins J.F."/>
            <person name="Kuo A."/>
            <person name="Rensing S.A."/>
            <person name="Schmutz J."/>
            <person name="Symeonidi A."/>
            <person name="Elias M."/>
            <person name="Eveleigh R.J."/>
            <person name="Herman E.K."/>
            <person name="Klute M.J."/>
            <person name="Nakayama T."/>
            <person name="Obornik M."/>
            <person name="Reyes-Prieto A."/>
            <person name="Armbrust E.V."/>
            <person name="Aves S.J."/>
            <person name="Beiko R.G."/>
            <person name="Coutinho P."/>
            <person name="Dacks J.B."/>
            <person name="Durnford D.G."/>
            <person name="Fast N.M."/>
            <person name="Green B.R."/>
            <person name="Grisdale C.J."/>
            <person name="Hempel F."/>
            <person name="Henrissat B."/>
            <person name="Hoppner M.P."/>
            <person name="Ishida K."/>
            <person name="Kim E."/>
            <person name="Koreny L."/>
            <person name="Kroth P.G."/>
            <person name="Liu Y."/>
            <person name="Malik S.B."/>
            <person name="Maier U.G."/>
            <person name="McRose D."/>
            <person name="Mock T."/>
            <person name="Neilson J.A."/>
            <person name="Onodera N.T."/>
            <person name="Poole A.M."/>
            <person name="Pritham E.J."/>
            <person name="Richards T.A."/>
            <person name="Rocap G."/>
            <person name="Roy S.W."/>
            <person name="Sarai C."/>
            <person name="Schaack S."/>
            <person name="Shirato S."/>
            <person name="Slamovits C.H."/>
            <person name="Spencer D.F."/>
            <person name="Suzuki S."/>
            <person name="Worden A.Z."/>
            <person name="Zauner S."/>
            <person name="Barry K."/>
            <person name="Bell C."/>
            <person name="Bharti A.K."/>
            <person name="Crow J.A."/>
            <person name="Grimwood J."/>
            <person name="Kramer R."/>
            <person name="Lindquist E."/>
            <person name="Lucas S."/>
            <person name="Salamov A."/>
            <person name="McFadden G.I."/>
            <person name="Lane C.E."/>
            <person name="Keeling P.J."/>
            <person name="Gray M.W."/>
            <person name="Grigoriev I.V."/>
            <person name="Archibald J.M."/>
        </authorList>
    </citation>
    <scope>NUCLEOTIDE SEQUENCE</scope>
    <source>
        <strain evidence="2 4">CCMP2712</strain>
    </source>
</reference>
<evidence type="ECO:0000313" key="4">
    <source>
        <dbReference type="Proteomes" id="UP000011087"/>
    </source>
</evidence>
<reference evidence="4" key="2">
    <citation type="submission" date="2012-11" db="EMBL/GenBank/DDBJ databases">
        <authorList>
            <person name="Kuo A."/>
            <person name="Curtis B.A."/>
            <person name="Tanifuji G."/>
            <person name="Burki F."/>
            <person name="Gruber A."/>
            <person name="Irimia M."/>
            <person name="Maruyama S."/>
            <person name="Arias M.C."/>
            <person name="Ball S.G."/>
            <person name="Gile G.H."/>
            <person name="Hirakawa Y."/>
            <person name="Hopkins J.F."/>
            <person name="Rensing S.A."/>
            <person name="Schmutz J."/>
            <person name="Symeonidi A."/>
            <person name="Elias M."/>
            <person name="Eveleigh R.J."/>
            <person name="Herman E.K."/>
            <person name="Klute M.J."/>
            <person name="Nakayama T."/>
            <person name="Obornik M."/>
            <person name="Reyes-Prieto A."/>
            <person name="Armbrust E.V."/>
            <person name="Aves S.J."/>
            <person name="Beiko R.G."/>
            <person name="Coutinho P."/>
            <person name="Dacks J.B."/>
            <person name="Durnford D.G."/>
            <person name="Fast N.M."/>
            <person name="Green B.R."/>
            <person name="Grisdale C."/>
            <person name="Hempe F."/>
            <person name="Henrissat B."/>
            <person name="Hoppner M.P."/>
            <person name="Ishida K.-I."/>
            <person name="Kim E."/>
            <person name="Koreny L."/>
            <person name="Kroth P.G."/>
            <person name="Liu Y."/>
            <person name="Malik S.-B."/>
            <person name="Maier U.G."/>
            <person name="McRose D."/>
            <person name="Mock T."/>
            <person name="Neilson J.A."/>
            <person name="Onodera N.T."/>
            <person name="Poole A.M."/>
            <person name="Pritham E.J."/>
            <person name="Richards T.A."/>
            <person name="Rocap G."/>
            <person name="Roy S.W."/>
            <person name="Sarai C."/>
            <person name="Schaack S."/>
            <person name="Shirato S."/>
            <person name="Slamovits C.H."/>
            <person name="Spencer D.F."/>
            <person name="Suzuki S."/>
            <person name="Worden A.Z."/>
            <person name="Zauner S."/>
            <person name="Barry K."/>
            <person name="Bell C."/>
            <person name="Bharti A.K."/>
            <person name="Crow J.A."/>
            <person name="Grimwood J."/>
            <person name="Kramer R."/>
            <person name="Lindquist E."/>
            <person name="Lucas S."/>
            <person name="Salamov A."/>
            <person name="McFadden G.I."/>
            <person name="Lane C.E."/>
            <person name="Keeling P.J."/>
            <person name="Gray M.W."/>
            <person name="Grigoriev I.V."/>
            <person name="Archibald J.M."/>
        </authorList>
    </citation>
    <scope>NUCLEOTIDE SEQUENCE</scope>
    <source>
        <strain evidence="4">CCMP2712</strain>
    </source>
</reference>
<evidence type="ECO:0000313" key="2">
    <source>
        <dbReference type="EMBL" id="EKX55417.1"/>
    </source>
</evidence>
<dbReference type="EMBL" id="JH992965">
    <property type="protein sequence ID" value="EKX55417.1"/>
    <property type="molecule type" value="Genomic_DNA"/>
</dbReference>
<sequence length="1026" mass="119082">MTNRVDYDLNSSIETSTASVRRGQAFLKTLAEAESALFSDHAENSISFLVPPTKRAQRKLHLESNEESTMFNTTIESTISEFSTASHVKSIDKREYELRRELKKKDGEILHARMFNKTLQEHLAANETNLDVLQRNLEKVAQKDRESGSKILQLEGYIHSRDEQFSELQAKYQTLKACFDEMMESATAKQHELQAKVASEVKKGSELADSIGRLQTEVDGLRRKEEMLERERDELLKDVEEMKVEMSKLEQACSGERRKLEERDEELAERKEALRTLHASCDEQALKLQYHDEIEATMGARIEELKEALRIQEQELREVRRESGAAMRKAFANFDAFLVQHVVKMQRHRVAHLMFLTWALSAKSKVLRMGHFLKSLQRKVSAHDVMKISFNAMRPESRTSLMKVVVKGQEKSIMAASFSEWRKRVKNLNVMKRIGVNFVSYNLQVILRGWKRLCKARKMSQSALMASRAGLLQSAFCQLKSIVSTKNLWRKKEMALSSKRMRMTVVEMFASWLHVKDSEKKLKNLLLRWNMGQGVSCSRRYFSMWSHAIYSQISFSNRLKRAAFMRSKFSLITVRTMMAAWRRHVGILVKCRRSFKERMRGDVGVCFEKLSVNAQEMKEGRLRLQNLRMRKGQNQLKVLFGGWKDHLFEMQHRLNIMARTLSLVFQKHLQLSFQTWAAVTSMSRRHLVAQSKINDRSSRSCLKFHFSSLARHARTIGLRRRKVQALFSRILLRLLATLTSSWRTLMTRSKVCRKKSSDMMVAKSVRMKNFAFHTLLGFADDKVKARHVCDKVERVRRRGLQVLCWLSLSKKVADSRVMFSRLEAMKMRRLFAGWRKSILFIKMCCEVKFNVTSSLSAKRKLLYRHLTGWREVRGVLLSFRAMYHVMVVEKQNKSQEVLMSKKEKDRQAFLSVLLQINDPQQSSKVNLGMSAFACWLATFHQKRHACKTSKLHEMVGRGHDDEEIQEALEEGEDEGWSSVSDLLYESMGLPHAQKSDYDHRMLAVRVEKTLEGKTECPESMADTSAC</sequence>
<dbReference type="PaxDb" id="55529-EKX55417"/>
<keyword evidence="4" id="KW-1185">Reference proteome</keyword>
<evidence type="ECO:0008006" key="5">
    <source>
        <dbReference type="Google" id="ProtNLM"/>
    </source>
</evidence>
<organism evidence="2">
    <name type="scientific">Guillardia theta (strain CCMP2712)</name>
    <name type="common">Cryptophyte</name>
    <dbReference type="NCBI Taxonomy" id="905079"/>
    <lineage>
        <taxon>Eukaryota</taxon>
        <taxon>Cryptophyceae</taxon>
        <taxon>Pyrenomonadales</taxon>
        <taxon>Geminigeraceae</taxon>
        <taxon>Guillardia</taxon>
    </lineage>
</organism>
<dbReference type="GeneID" id="17312034"/>
<evidence type="ECO:0000313" key="3">
    <source>
        <dbReference type="EnsemblProtists" id="EKX55417"/>
    </source>
</evidence>
<protein>
    <recommendedName>
        <fullName evidence="5">Sfi1 spindle body domain-containing protein</fullName>
    </recommendedName>
</protein>